<name>A0AAV2BSW6_9ARAC</name>
<evidence type="ECO:0000313" key="2">
    <source>
        <dbReference type="Proteomes" id="UP001497382"/>
    </source>
</evidence>
<accession>A0AAV2BSW6</accession>
<protein>
    <submittedName>
        <fullName evidence="1">Uncharacterized protein</fullName>
    </submittedName>
</protein>
<comment type="caution">
    <text evidence="1">The sequence shown here is derived from an EMBL/GenBank/DDBJ whole genome shotgun (WGS) entry which is preliminary data.</text>
</comment>
<organism evidence="1 2">
    <name type="scientific">Larinioides sclopetarius</name>
    <dbReference type="NCBI Taxonomy" id="280406"/>
    <lineage>
        <taxon>Eukaryota</taxon>
        <taxon>Metazoa</taxon>
        <taxon>Ecdysozoa</taxon>
        <taxon>Arthropoda</taxon>
        <taxon>Chelicerata</taxon>
        <taxon>Arachnida</taxon>
        <taxon>Araneae</taxon>
        <taxon>Araneomorphae</taxon>
        <taxon>Entelegynae</taxon>
        <taxon>Araneoidea</taxon>
        <taxon>Araneidae</taxon>
        <taxon>Larinioides</taxon>
    </lineage>
</organism>
<dbReference type="AlphaFoldDB" id="A0AAV2BSW6"/>
<gene>
    <name evidence="1" type="ORF">LARSCL_LOCUS21318</name>
</gene>
<dbReference type="EMBL" id="CAXIEN010000497">
    <property type="protein sequence ID" value="CAL1299378.1"/>
    <property type="molecule type" value="Genomic_DNA"/>
</dbReference>
<reference evidence="1 2" key="1">
    <citation type="submission" date="2024-04" db="EMBL/GenBank/DDBJ databases">
        <authorList>
            <person name="Rising A."/>
            <person name="Reimegard J."/>
            <person name="Sonavane S."/>
            <person name="Akerstrom W."/>
            <person name="Nylinder S."/>
            <person name="Hedman E."/>
            <person name="Kallberg Y."/>
        </authorList>
    </citation>
    <scope>NUCLEOTIDE SEQUENCE [LARGE SCALE GENOMIC DNA]</scope>
</reference>
<keyword evidence="2" id="KW-1185">Reference proteome</keyword>
<dbReference type="Proteomes" id="UP001497382">
    <property type="component" value="Unassembled WGS sequence"/>
</dbReference>
<sequence length="76" mass="8323">MANWLSICAKYNLVFCFQNGGALNDTLATAGLESSFIEGLVVSETSFSSPFILMHESFFISGAGFNYLTYKFSCLV</sequence>
<proteinExistence type="predicted"/>
<evidence type="ECO:0000313" key="1">
    <source>
        <dbReference type="EMBL" id="CAL1299378.1"/>
    </source>
</evidence>